<proteinExistence type="predicted"/>
<accession>A0AA88LC81</accession>
<name>A0AA88LC81_ARTSF</name>
<evidence type="ECO:0000313" key="1">
    <source>
        <dbReference type="EMBL" id="KAK2720116.1"/>
    </source>
</evidence>
<evidence type="ECO:0000313" key="2">
    <source>
        <dbReference type="Proteomes" id="UP001187531"/>
    </source>
</evidence>
<reference evidence="1" key="1">
    <citation type="submission" date="2023-07" db="EMBL/GenBank/DDBJ databases">
        <title>Chromosome-level genome assembly of Artemia franciscana.</title>
        <authorList>
            <person name="Jo E."/>
        </authorList>
    </citation>
    <scope>NUCLEOTIDE SEQUENCE</scope>
    <source>
        <tissue evidence="1">Whole body</tissue>
    </source>
</reference>
<dbReference type="AlphaFoldDB" id="A0AA88LC81"/>
<protein>
    <submittedName>
        <fullName evidence="1">Uncharacterized protein</fullName>
    </submittedName>
</protein>
<dbReference type="Proteomes" id="UP001187531">
    <property type="component" value="Unassembled WGS sequence"/>
</dbReference>
<keyword evidence="2" id="KW-1185">Reference proteome</keyword>
<sequence length="196" mass="22129">MLGLRSSHEKLVDRIRALEFKADFLAQALSNLQYDIDEMQQARKFSCVVIYHLLGLNKRVRLLTNKVLDLITNRLGLPLVSKSDIVDVAILGEPSSSRIPPVEVRFKSPTVAREVLKNRSKLIGSQCFIIGSLTHRGHQVLKAAGDVVGMRNAWLLQCRIFVRSVDQVVRIQNLSEVVSLSRLQEARVPFNKQECD</sequence>
<gene>
    <name evidence="1" type="ORF">QYM36_004126</name>
</gene>
<organism evidence="1 2">
    <name type="scientific">Artemia franciscana</name>
    <name type="common">Brine shrimp</name>
    <name type="synonym">Artemia sanfranciscana</name>
    <dbReference type="NCBI Taxonomy" id="6661"/>
    <lineage>
        <taxon>Eukaryota</taxon>
        <taxon>Metazoa</taxon>
        <taxon>Ecdysozoa</taxon>
        <taxon>Arthropoda</taxon>
        <taxon>Crustacea</taxon>
        <taxon>Branchiopoda</taxon>
        <taxon>Anostraca</taxon>
        <taxon>Artemiidae</taxon>
        <taxon>Artemia</taxon>
    </lineage>
</organism>
<dbReference type="EMBL" id="JAVRJZ010000007">
    <property type="protein sequence ID" value="KAK2720116.1"/>
    <property type="molecule type" value="Genomic_DNA"/>
</dbReference>
<comment type="caution">
    <text evidence="1">The sequence shown here is derived from an EMBL/GenBank/DDBJ whole genome shotgun (WGS) entry which is preliminary data.</text>
</comment>